<dbReference type="InterPro" id="IPR035986">
    <property type="entry name" value="PKD_dom_sf"/>
</dbReference>
<evidence type="ECO:0000259" key="2">
    <source>
        <dbReference type="PROSITE" id="PS50093"/>
    </source>
</evidence>
<dbReference type="SMART" id="SM00089">
    <property type="entry name" value="PKD"/>
    <property type="match status" value="1"/>
</dbReference>
<dbReference type="CDD" id="cd00146">
    <property type="entry name" value="PKD"/>
    <property type="match status" value="1"/>
</dbReference>
<dbReference type="InterPro" id="IPR000601">
    <property type="entry name" value="PKD_dom"/>
</dbReference>
<dbReference type="InterPro" id="IPR030395">
    <property type="entry name" value="GP_PDE_dom"/>
</dbReference>
<evidence type="ECO:0000313" key="4">
    <source>
        <dbReference type="EMBL" id="NOU58715.1"/>
    </source>
</evidence>
<dbReference type="InterPro" id="IPR022409">
    <property type="entry name" value="PKD/Chitinase_dom"/>
</dbReference>
<evidence type="ECO:0000259" key="3">
    <source>
        <dbReference type="PROSITE" id="PS51704"/>
    </source>
</evidence>
<feature type="chain" id="PRO_5046168270" evidence="1">
    <location>
        <begin position="20"/>
        <end position="366"/>
    </location>
</feature>
<dbReference type="PROSITE" id="PS51704">
    <property type="entry name" value="GP_PDE"/>
    <property type="match status" value="1"/>
</dbReference>
<evidence type="ECO:0000256" key="1">
    <source>
        <dbReference type="SAM" id="SignalP"/>
    </source>
</evidence>
<dbReference type="InterPro" id="IPR017946">
    <property type="entry name" value="PLC-like_Pdiesterase_TIM-brl"/>
</dbReference>
<keyword evidence="5" id="KW-1185">Reference proteome</keyword>
<comment type="caution">
    <text evidence="4">The sequence shown here is derived from an EMBL/GenBank/DDBJ whole genome shotgun (WGS) entry which is preliminary data.</text>
</comment>
<protein>
    <submittedName>
        <fullName evidence="4">PKD domain-containing protein</fullName>
    </submittedName>
</protein>
<keyword evidence="1" id="KW-0732">Signal</keyword>
<accession>A0ABX1WRX3</accession>
<dbReference type="Pfam" id="PF18911">
    <property type="entry name" value="PKD_4"/>
    <property type="match status" value="1"/>
</dbReference>
<name>A0ABX1WRX3_9BACT</name>
<dbReference type="PROSITE" id="PS50093">
    <property type="entry name" value="PKD"/>
    <property type="match status" value="1"/>
</dbReference>
<dbReference type="PANTHER" id="PTHR46320">
    <property type="entry name" value="GLYCEROPHOSPHODIESTER PHOSPHODIESTERASE 1"/>
    <property type="match status" value="1"/>
</dbReference>
<dbReference type="CDD" id="cd08566">
    <property type="entry name" value="GDPD_AtGDE_like"/>
    <property type="match status" value="1"/>
</dbReference>
<feature type="domain" description="GP-PDE" evidence="3">
    <location>
        <begin position="127"/>
        <end position="365"/>
    </location>
</feature>
<feature type="signal peptide" evidence="1">
    <location>
        <begin position="1"/>
        <end position="19"/>
    </location>
</feature>
<dbReference type="SUPFAM" id="SSF49299">
    <property type="entry name" value="PKD domain"/>
    <property type="match status" value="1"/>
</dbReference>
<dbReference type="InterPro" id="IPR013783">
    <property type="entry name" value="Ig-like_fold"/>
</dbReference>
<proteinExistence type="predicted"/>
<gene>
    <name evidence="4" type="ORF">ELS83_02710</name>
</gene>
<dbReference type="SUPFAM" id="SSF51695">
    <property type="entry name" value="PLC-like phosphodiesterases"/>
    <property type="match status" value="1"/>
</dbReference>
<dbReference type="RefSeq" id="WP_171593994.1">
    <property type="nucleotide sequence ID" value="NZ_RZNH01000003.1"/>
</dbReference>
<sequence length="366" mass="40724">MKQYLIYLLTFILALPACTKDDNDVLKASFTFSPENVVVGNAVQFTNESLGTDEYTVYAWNFGDGTTSDSKNPIHTYRDIGKGIYEVSLTIKGGGTENTFKQAVQLSLPGTITGRKSLKERLASDAIVVCAHRACHQQVPENSIAAIQNAIDAGIDMVEIDIRSTNDGELVLMHDATVDRTTNGTGKVSNLSLEAIRKLKLYDNSGRLTDEQVPTLKEVLKLARGKIYIDLDISKKATFEKVYPLVKQFGMLEQVMFYSSELQVISNMSSTDDEVLAMPMIRDESDFNTYSNMDINLHVVHYSSSSFNERLVQKAKDKGWKVFVNAYVNSSTTPSTDNYGAVDKARALEGNIIQTDYPIEIKQYLQ</sequence>
<organism evidence="4 5">
    <name type="scientific">Marinifilum caeruleilacunae</name>
    <dbReference type="NCBI Taxonomy" id="2499076"/>
    <lineage>
        <taxon>Bacteria</taxon>
        <taxon>Pseudomonadati</taxon>
        <taxon>Bacteroidota</taxon>
        <taxon>Bacteroidia</taxon>
        <taxon>Marinilabiliales</taxon>
        <taxon>Marinifilaceae</taxon>
    </lineage>
</organism>
<feature type="domain" description="PKD" evidence="2">
    <location>
        <begin position="26"/>
        <end position="111"/>
    </location>
</feature>
<dbReference type="Proteomes" id="UP000732105">
    <property type="component" value="Unassembled WGS sequence"/>
</dbReference>
<reference evidence="4 5" key="1">
    <citation type="submission" date="2018-12" db="EMBL/GenBank/DDBJ databases">
        <title>Marinifilum JC070 sp. nov., a marine bacterium isolated from Yongle Blue Hole in the South China Sea.</title>
        <authorList>
            <person name="Fu T."/>
        </authorList>
    </citation>
    <scope>NUCLEOTIDE SEQUENCE [LARGE SCALE GENOMIC DNA]</scope>
    <source>
        <strain evidence="4 5">JC070</strain>
    </source>
</reference>
<dbReference type="Gene3D" id="3.20.20.190">
    <property type="entry name" value="Phosphatidylinositol (PI) phosphodiesterase"/>
    <property type="match status" value="1"/>
</dbReference>
<dbReference type="PANTHER" id="PTHR46320:SF1">
    <property type="entry name" value="GLYCEROPHOSPHODIESTER PHOSPHODIESTERASE 1"/>
    <property type="match status" value="1"/>
</dbReference>
<dbReference type="EMBL" id="RZNH01000003">
    <property type="protein sequence ID" value="NOU58715.1"/>
    <property type="molecule type" value="Genomic_DNA"/>
</dbReference>
<evidence type="ECO:0000313" key="5">
    <source>
        <dbReference type="Proteomes" id="UP000732105"/>
    </source>
</evidence>
<dbReference type="Pfam" id="PF03009">
    <property type="entry name" value="GDPD"/>
    <property type="match status" value="1"/>
</dbReference>
<dbReference type="Gene3D" id="2.60.40.10">
    <property type="entry name" value="Immunoglobulins"/>
    <property type="match status" value="1"/>
</dbReference>